<dbReference type="AlphaFoldDB" id="A0A8J3FNV4"/>
<dbReference type="Proteomes" id="UP000656042">
    <property type="component" value="Unassembled WGS sequence"/>
</dbReference>
<dbReference type="Pfam" id="PF00583">
    <property type="entry name" value="Acetyltransf_1"/>
    <property type="match status" value="1"/>
</dbReference>
<protein>
    <submittedName>
        <fullName evidence="4">N-acetyltransferase</fullName>
    </submittedName>
</protein>
<dbReference type="PANTHER" id="PTHR43877">
    <property type="entry name" value="AMINOALKYLPHOSPHONATE N-ACETYLTRANSFERASE-RELATED-RELATED"/>
    <property type="match status" value="1"/>
</dbReference>
<evidence type="ECO:0000256" key="2">
    <source>
        <dbReference type="ARBA" id="ARBA00023315"/>
    </source>
</evidence>
<dbReference type="CDD" id="cd04301">
    <property type="entry name" value="NAT_SF"/>
    <property type="match status" value="1"/>
</dbReference>
<feature type="domain" description="N-acetyltransferase" evidence="3">
    <location>
        <begin position="2"/>
        <end position="173"/>
    </location>
</feature>
<reference evidence="4" key="1">
    <citation type="journal article" date="2014" name="Int. J. Syst. Evol. Microbiol.">
        <title>Complete genome sequence of Corynebacterium casei LMG S-19264T (=DSM 44701T), isolated from a smear-ripened cheese.</title>
        <authorList>
            <consortium name="US DOE Joint Genome Institute (JGI-PGF)"/>
            <person name="Walter F."/>
            <person name="Albersmeier A."/>
            <person name="Kalinowski J."/>
            <person name="Ruckert C."/>
        </authorList>
    </citation>
    <scope>NUCLEOTIDE SEQUENCE</scope>
    <source>
        <strain evidence="4">CGMCC 4.7299</strain>
    </source>
</reference>
<proteinExistence type="predicted"/>
<comment type="caution">
    <text evidence="4">The sequence shown here is derived from an EMBL/GenBank/DDBJ whole genome shotgun (WGS) entry which is preliminary data.</text>
</comment>
<gene>
    <name evidence="4" type="ORF">GCM10012284_25400</name>
</gene>
<dbReference type="InterPro" id="IPR016181">
    <property type="entry name" value="Acyl_CoA_acyltransferase"/>
</dbReference>
<sequence length="173" mass="19028">MVEIRPLTDADVDAVAQVHVHAWQVGYAGIIPGDYLETLDPVLFAERRRETMAMPDVQTLVAASHGQIIGFGAFGPYRLHDRAGLDHRHGELYALYVSPDRWGCGAGRALLGAAHAGLSAAGFPDLRLWVLEANARARRFYRRAGLRPDGARDVFTPRASAARLPEVRYATRL</sequence>
<dbReference type="SUPFAM" id="SSF55729">
    <property type="entry name" value="Acyl-CoA N-acyltransferases (Nat)"/>
    <property type="match status" value="1"/>
</dbReference>
<keyword evidence="1" id="KW-0808">Transferase</keyword>
<dbReference type="RefSeq" id="WP_189079366.1">
    <property type="nucleotide sequence ID" value="NZ_BMMX01000008.1"/>
</dbReference>
<name>A0A8J3FNV4_9ACTN</name>
<evidence type="ECO:0000259" key="3">
    <source>
        <dbReference type="PROSITE" id="PS51186"/>
    </source>
</evidence>
<keyword evidence="2" id="KW-0012">Acyltransferase</keyword>
<dbReference type="InterPro" id="IPR000182">
    <property type="entry name" value="GNAT_dom"/>
</dbReference>
<dbReference type="Gene3D" id="3.40.630.30">
    <property type="match status" value="1"/>
</dbReference>
<evidence type="ECO:0000313" key="5">
    <source>
        <dbReference type="Proteomes" id="UP000656042"/>
    </source>
</evidence>
<dbReference type="EMBL" id="BMMX01000008">
    <property type="protein sequence ID" value="GGK90411.1"/>
    <property type="molecule type" value="Genomic_DNA"/>
</dbReference>
<keyword evidence="5" id="KW-1185">Reference proteome</keyword>
<accession>A0A8J3FNV4</accession>
<organism evidence="4 5">
    <name type="scientific">Mangrovihabitans endophyticus</name>
    <dbReference type="NCBI Taxonomy" id="1751298"/>
    <lineage>
        <taxon>Bacteria</taxon>
        <taxon>Bacillati</taxon>
        <taxon>Actinomycetota</taxon>
        <taxon>Actinomycetes</taxon>
        <taxon>Micromonosporales</taxon>
        <taxon>Micromonosporaceae</taxon>
        <taxon>Mangrovihabitans</taxon>
    </lineage>
</organism>
<dbReference type="GO" id="GO:0016747">
    <property type="term" value="F:acyltransferase activity, transferring groups other than amino-acyl groups"/>
    <property type="evidence" value="ECO:0007669"/>
    <property type="project" value="InterPro"/>
</dbReference>
<evidence type="ECO:0000256" key="1">
    <source>
        <dbReference type="ARBA" id="ARBA00022679"/>
    </source>
</evidence>
<evidence type="ECO:0000313" key="4">
    <source>
        <dbReference type="EMBL" id="GGK90411.1"/>
    </source>
</evidence>
<dbReference type="InterPro" id="IPR050832">
    <property type="entry name" value="Bact_Acetyltransf"/>
</dbReference>
<dbReference type="PROSITE" id="PS51186">
    <property type="entry name" value="GNAT"/>
    <property type="match status" value="1"/>
</dbReference>
<dbReference type="PANTHER" id="PTHR43877:SF2">
    <property type="entry name" value="AMINOALKYLPHOSPHONATE N-ACETYLTRANSFERASE-RELATED"/>
    <property type="match status" value="1"/>
</dbReference>
<reference evidence="4" key="2">
    <citation type="submission" date="2020-09" db="EMBL/GenBank/DDBJ databases">
        <authorList>
            <person name="Sun Q."/>
            <person name="Zhou Y."/>
        </authorList>
    </citation>
    <scope>NUCLEOTIDE SEQUENCE</scope>
    <source>
        <strain evidence="4">CGMCC 4.7299</strain>
    </source>
</reference>